<keyword evidence="1" id="KW-0802">TPR repeat</keyword>
<dbReference type="PANTHER" id="PTHR12558:SF13">
    <property type="entry name" value="CELL DIVISION CYCLE PROTEIN 27 HOMOLOG"/>
    <property type="match status" value="1"/>
</dbReference>
<evidence type="ECO:0000256" key="1">
    <source>
        <dbReference type="PROSITE-ProRule" id="PRU00339"/>
    </source>
</evidence>
<dbReference type="InterPro" id="IPR011990">
    <property type="entry name" value="TPR-like_helical_dom_sf"/>
</dbReference>
<proteinExistence type="predicted"/>
<evidence type="ECO:0000256" key="2">
    <source>
        <dbReference type="SAM" id="MobiDB-lite"/>
    </source>
</evidence>
<dbReference type="SMART" id="SM00028">
    <property type="entry name" value="TPR"/>
    <property type="match status" value="5"/>
</dbReference>
<dbReference type="PROSITE" id="PS51257">
    <property type="entry name" value="PROKAR_LIPOPROTEIN"/>
    <property type="match status" value="1"/>
</dbReference>
<dbReference type="InterPro" id="IPR019734">
    <property type="entry name" value="TPR_rpt"/>
</dbReference>
<dbReference type="EMBL" id="JBBHLI010000002">
    <property type="protein sequence ID" value="MEK9500123.1"/>
    <property type="molecule type" value="Genomic_DNA"/>
</dbReference>
<feature type="chain" id="PRO_5046473930" evidence="3">
    <location>
        <begin position="22"/>
        <end position="489"/>
    </location>
</feature>
<feature type="repeat" description="TPR" evidence="1">
    <location>
        <begin position="173"/>
        <end position="206"/>
    </location>
</feature>
<feature type="region of interest" description="Disordered" evidence="2">
    <location>
        <begin position="26"/>
        <end position="62"/>
    </location>
</feature>
<dbReference type="NCBIfam" id="NF038353">
    <property type="entry name" value="FxLYD_dom"/>
    <property type="match status" value="1"/>
</dbReference>
<keyword evidence="3" id="KW-0732">Signal</keyword>
<protein>
    <submittedName>
        <fullName evidence="4">Tetratricopeptide repeat protein</fullName>
    </submittedName>
</protein>
<sequence>MNFRMGLILAGSLVFVGGCAASSGGGTAAAPALPSAGGETLAQGERPREDDMTRSAEDHLEQGDAAATPDEAAQHYQLAARDAQAAVDADPTNPLAHRLLAMAHIGTGDLIAADAAMDRAEELRPIYELETEGIREQAWISQYQKATPFVESGDYAGAIELFEQADAIYEERPEVKIYLGQLYVQEEQYDEGIEVLREATAIINSDRIEMMDSATAAGWREQEAQVPIFIAQALMQTQRYDEASTVLEELLAEDPGNMGYLRQLAALYVEMGQPEEAQGIYDRMTQAGDLSSDEWYAIGVGYYQMDDNAGAIEAFRTAAELSVNNRDALEMWSRSVVEEYPAGGGEDAVQPPAGVLEGAQEAAERWLELDPANRFAHLILAQTANRLGNEDRARDLVAAVEALEVVVSNISMQRYPDGGGMVVGTLTNGSMEAGSNVTMNFQFYDASGSVIGSEQAMVVMPAVEGTQTFQVEFVSSQMVEGYGYTIGGM</sequence>
<dbReference type="PROSITE" id="PS50005">
    <property type="entry name" value="TPR"/>
    <property type="match status" value="2"/>
</dbReference>
<dbReference type="RefSeq" id="WP_405275538.1">
    <property type="nucleotide sequence ID" value="NZ_JBBHLI010000002.1"/>
</dbReference>
<dbReference type="Pfam" id="PF14559">
    <property type="entry name" value="TPR_19"/>
    <property type="match status" value="2"/>
</dbReference>
<dbReference type="PANTHER" id="PTHR12558">
    <property type="entry name" value="CELL DIVISION CYCLE 16,23,27"/>
    <property type="match status" value="1"/>
</dbReference>
<dbReference type="InterPro" id="IPR047676">
    <property type="entry name" value="FxLYD_dom"/>
</dbReference>
<feature type="repeat" description="TPR" evidence="1">
    <location>
        <begin position="292"/>
        <end position="325"/>
    </location>
</feature>
<keyword evidence="5" id="KW-1185">Reference proteome</keyword>
<organism evidence="4 5">
    <name type="scientific">Gaopeijia maritima</name>
    <dbReference type="NCBI Taxonomy" id="3119007"/>
    <lineage>
        <taxon>Bacteria</taxon>
        <taxon>Pseudomonadati</taxon>
        <taxon>Gemmatimonadota</taxon>
        <taxon>Longimicrobiia</taxon>
        <taxon>Gaopeijiales</taxon>
        <taxon>Gaopeijiaceae</taxon>
        <taxon>Gaopeijia</taxon>
    </lineage>
</organism>
<comment type="caution">
    <text evidence="4">The sequence shown here is derived from an EMBL/GenBank/DDBJ whole genome shotgun (WGS) entry which is preliminary data.</text>
</comment>
<dbReference type="Gene3D" id="1.25.40.10">
    <property type="entry name" value="Tetratricopeptide repeat domain"/>
    <property type="match status" value="2"/>
</dbReference>
<evidence type="ECO:0000313" key="4">
    <source>
        <dbReference type="EMBL" id="MEK9500123.1"/>
    </source>
</evidence>
<feature type="compositionally biased region" description="Low complexity" evidence="2">
    <location>
        <begin position="26"/>
        <end position="38"/>
    </location>
</feature>
<feature type="compositionally biased region" description="Basic and acidic residues" evidence="2">
    <location>
        <begin position="45"/>
        <end position="62"/>
    </location>
</feature>
<dbReference type="Proteomes" id="UP001484239">
    <property type="component" value="Unassembled WGS sequence"/>
</dbReference>
<evidence type="ECO:0000313" key="5">
    <source>
        <dbReference type="Proteomes" id="UP001484239"/>
    </source>
</evidence>
<evidence type="ECO:0000256" key="3">
    <source>
        <dbReference type="SAM" id="SignalP"/>
    </source>
</evidence>
<dbReference type="SUPFAM" id="SSF48452">
    <property type="entry name" value="TPR-like"/>
    <property type="match status" value="2"/>
</dbReference>
<name>A0ABU9E7L0_9BACT</name>
<accession>A0ABU9E7L0</accession>
<reference evidence="4 5" key="1">
    <citation type="submission" date="2024-02" db="EMBL/GenBank/DDBJ databases">
        <title>A novel Gemmatimonadota bacterium.</title>
        <authorList>
            <person name="Du Z.-J."/>
            <person name="Ye Y.-Q."/>
        </authorList>
    </citation>
    <scope>NUCLEOTIDE SEQUENCE [LARGE SCALE GENOMIC DNA]</scope>
    <source>
        <strain evidence="4 5">DH-20</strain>
    </source>
</reference>
<gene>
    <name evidence="4" type="ORF">WI372_03960</name>
</gene>
<feature type="signal peptide" evidence="3">
    <location>
        <begin position="1"/>
        <end position="21"/>
    </location>
</feature>